<evidence type="ECO:0000259" key="2">
    <source>
        <dbReference type="Pfam" id="PF22600"/>
    </source>
</evidence>
<dbReference type="Gene3D" id="3.30.460.10">
    <property type="entry name" value="Beta Polymerase, domain 2"/>
    <property type="match status" value="1"/>
</dbReference>
<reference evidence="3 4" key="1">
    <citation type="submission" date="2017-04" db="EMBL/GenBank/DDBJ databases">
        <title>Draft genome sequence of Tuber borchii Vittad., a whitish edible truffle.</title>
        <authorList>
            <consortium name="DOE Joint Genome Institute"/>
            <person name="Murat C."/>
            <person name="Kuo A."/>
            <person name="Barry K.W."/>
            <person name="Clum A."/>
            <person name="Dockter R.B."/>
            <person name="Fauchery L."/>
            <person name="Iotti M."/>
            <person name="Kohler A."/>
            <person name="Labutti K."/>
            <person name="Lindquist E.A."/>
            <person name="Lipzen A."/>
            <person name="Ohm R.A."/>
            <person name="Wang M."/>
            <person name="Grigoriev I.V."/>
            <person name="Zambonelli A."/>
            <person name="Martin F.M."/>
        </authorList>
    </citation>
    <scope>NUCLEOTIDE SEQUENCE [LARGE SCALE GENOMIC DNA]</scope>
    <source>
        <strain evidence="3 4">Tbo3840</strain>
    </source>
</reference>
<sequence>MTDRLASFAARLCLTAEVIARRSASIQRQTQVVQSVWPKALCHPIGSFQTRTSLKSSDVDLLVSIPEQSDERRCVVAAATSMKEAIIRHRIAEPQNCTVIGGARVPILTYMDENETPPLKFDISFQKENAVKNTGYLIEKFEERPFMRDLVIIMKYWLRERQLNEVYVGGLGSYAVSLTVIGFFNLKRRTLSETEYQAFITSSRYDMFVEYLNFWTGWKFKEDTMIPDPGIILKGTRNKKKPWPFMLRIIDPTDSDNDVGRASYKICKVIKEMTKLKRRIRDLGPGMEEWELDQLLGGTPAQKEKRLKQKAHQDRSNLAMHIKMQKRIRKVEKKKNPSKAVQKTIARLKEKCEEFIIRRPGFAAELARANYLLKATGGPEQDPPGSGQRLNRDTLMINPGEENTIQPRTPKESATTGLQNDEKPTSIEDEGKSFEQLEREAKHAATIAKKREKRERLLQKRAERKRQEKEKKAQRRMEEEAKRLKRKEEELANPRPKAGKKVIEKEEIRN</sequence>
<comment type="caution">
    <text evidence="3">The sequence shown here is derived from an EMBL/GenBank/DDBJ whole genome shotgun (WGS) entry which is preliminary data.</text>
</comment>
<dbReference type="SUPFAM" id="SSF81301">
    <property type="entry name" value="Nucleotidyltransferase"/>
    <property type="match status" value="1"/>
</dbReference>
<dbReference type="Pfam" id="PF22600">
    <property type="entry name" value="MTPAP-like_central"/>
    <property type="match status" value="1"/>
</dbReference>
<proteinExistence type="predicted"/>
<feature type="domain" description="Poly(A) RNA polymerase mitochondrial-like central palm" evidence="2">
    <location>
        <begin position="4"/>
        <end position="135"/>
    </location>
</feature>
<dbReference type="PANTHER" id="PTHR23092:SF52">
    <property type="entry name" value="POLY(A) RNA POLYMERASE CID12"/>
    <property type="match status" value="1"/>
</dbReference>
<dbReference type="GO" id="GO:0005634">
    <property type="term" value="C:nucleus"/>
    <property type="evidence" value="ECO:0007669"/>
    <property type="project" value="TreeGrafter"/>
</dbReference>
<keyword evidence="4" id="KW-1185">Reference proteome</keyword>
<dbReference type="GO" id="GO:0003729">
    <property type="term" value="F:mRNA binding"/>
    <property type="evidence" value="ECO:0007669"/>
    <property type="project" value="TreeGrafter"/>
</dbReference>
<dbReference type="Proteomes" id="UP000244722">
    <property type="component" value="Unassembled WGS sequence"/>
</dbReference>
<dbReference type="EMBL" id="NESQ01000150">
    <property type="protein sequence ID" value="PUU77537.1"/>
    <property type="molecule type" value="Genomic_DNA"/>
</dbReference>
<dbReference type="SUPFAM" id="SSF81631">
    <property type="entry name" value="PAP/OAS1 substrate-binding domain"/>
    <property type="match status" value="1"/>
</dbReference>
<dbReference type="AlphaFoldDB" id="A0A2T6ZPY7"/>
<dbReference type="STRING" id="42251.A0A2T6ZPY7"/>
<feature type="compositionally biased region" description="Polar residues" evidence="1">
    <location>
        <begin position="401"/>
        <end position="419"/>
    </location>
</feature>
<dbReference type="InterPro" id="IPR045862">
    <property type="entry name" value="Trf4-like"/>
</dbReference>
<feature type="compositionally biased region" description="Basic and acidic residues" evidence="1">
    <location>
        <begin position="454"/>
        <end position="492"/>
    </location>
</feature>
<organism evidence="3 4">
    <name type="scientific">Tuber borchii</name>
    <name type="common">White truffle</name>
    <dbReference type="NCBI Taxonomy" id="42251"/>
    <lineage>
        <taxon>Eukaryota</taxon>
        <taxon>Fungi</taxon>
        <taxon>Dikarya</taxon>
        <taxon>Ascomycota</taxon>
        <taxon>Pezizomycotina</taxon>
        <taxon>Pezizomycetes</taxon>
        <taxon>Pezizales</taxon>
        <taxon>Tuberaceae</taxon>
        <taxon>Tuber</taxon>
    </lineage>
</organism>
<dbReference type="Gene3D" id="1.10.1410.10">
    <property type="match status" value="1"/>
</dbReference>
<feature type="region of interest" description="Disordered" evidence="1">
    <location>
        <begin position="399"/>
        <end position="510"/>
    </location>
</feature>
<dbReference type="InterPro" id="IPR054708">
    <property type="entry name" value="MTPAP-like_central"/>
</dbReference>
<evidence type="ECO:0000256" key="1">
    <source>
        <dbReference type="SAM" id="MobiDB-lite"/>
    </source>
</evidence>
<name>A0A2T6ZPY7_TUBBO</name>
<gene>
    <name evidence="3" type="ORF">B9Z19DRAFT_1086155</name>
</gene>
<evidence type="ECO:0000313" key="4">
    <source>
        <dbReference type="Proteomes" id="UP000244722"/>
    </source>
</evidence>
<dbReference type="GO" id="GO:0010605">
    <property type="term" value="P:negative regulation of macromolecule metabolic process"/>
    <property type="evidence" value="ECO:0007669"/>
    <property type="project" value="UniProtKB-ARBA"/>
</dbReference>
<dbReference type="OrthoDB" id="273917at2759"/>
<dbReference type="GO" id="GO:1990817">
    <property type="term" value="F:poly(A) RNA polymerase activity"/>
    <property type="evidence" value="ECO:0007669"/>
    <property type="project" value="InterPro"/>
</dbReference>
<evidence type="ECO:0000313" key="3">
    <source>
        <dbReference type="EMBL" id="PUU77537.1"/>
    </source>
</evidence>
<protein>
    <recommendedName>
        <fullName evidence="2">Poly(A) RNA polymerase mitochondrial-like central palm domain-containing protein</fullName>
    </recommendedName>
</protein>
<dbReference type="InterPro" id="IPR043519">
    <property type="entry name" value="NT_sf"/>
</dbReference>
<accession>A0A2T6ZPY7</accession>
<dbReference type="CDD" id="cd05402">
    <property type="entry name" value="NT_PAP_TUTase"/>
    <property type="match status" value="1"/>
</dbReference>
<feature type="compositionally biased region" description="Basic and acidic residues" evidence="1">
    <location>
        <begin position="420"/>
        <end position="443"/>
    </location>
</feature>
<dbReference type="PANTHER" id="PTHR23092">
    <property type="entry name" value="POLY(A) RNA POLYMERASE"/>
    <property type="match status" value="1"/>
</dbReference>
<feature type="compositionally biased region" description="Basic and acidic residues" evidence="1">
    <location>
        <begin position="501"/>
        <end position="510"/>
    </location>
</feature>